<dbReference type="EMBL" id="JACGWM010000011">
    <property type="protein sequence ID" value="KAL0342416.1"/>
    <property type="molecule type" value="Genomic_DNA"/>
</dbReference>
<evidence type="ECO:0000313" key="1">
    <source>
        <dbReference type="EMBL" id="KAL0342416.1"/>
    </source>
</evidence>
<reference evidence="1" key="2">
    <citation type="journal article" date="2024" name="Plant">
        <title>Genomic evolution and insights into agronomic trait innovations of Sesamum species.</title>
        <authorList>
            <person name="Miao H."/>
            <person name="Wang L."/>
            <person name="Qu L."/>
            <person name="Liu H."/>
            <person name="Sun Y."/>
            <person name="Le M."/>
            <person name="Wang Q."/>
            <person name="Wei S."/>
            <person name="Zheng Y."/>
            <person name="Lin W."/>
            <person name="Duan Y."/>
            <person name="Cao H."/>
            <person name="Xiong S."/>
            <person name="Wang X."/>
            <person name="Wei L."/>
            <person name="Li C."/>
            <person name="Ma Q."/>
            <person name="Ju M."/>
            <person name="Zhao R."/>
            <person name="Li G."/>
            <person name="Mu C."/>
            <person name="Tian Q."/>
            <person name="Mei H."/>
            <person name="Zhang T."/>
            <person name="Gao T."/>
            <person name="Zhang H."/>
        </authorList>
    </citation>
    <scope>NUCLEOTIDE SEQUENCE</scope>
    <source>
        <strain evidence="1">KEN8</strain>
    </source>
</reference>
<reference evidence="1" key="1">
    <citation type="submission" date="2020-06" db="EMBL/GenBank/DDBJ databases">
        <authorList>
            <person name="Li T."/>
            <person name="Hu X."/>
            <person name="Zhang T."/>
            <person name="Song X."/>
            <person name="Zhang H."/>
            <person name="Dai N."/>
            <person name="Sheng W."/>
            <person name="Hou X."/>
            <person name="Wei L."/>
        </authorList>
    </citation>
    <scope>NUCLEOTIDE SEQUENCE</scope>
    <source>
        <strain evidence="1">KEN8</strain>
        <tissue evidence="1">Leaf</tissue>
    </source>
</reference>
<proteinExistence type="predicted"/>
<dbReference type="InterPro" id="IPR007657">
    <property type="entry name" value="Glycosyltransferase_61"/>
</dbReference>
<sequence>NAVVIQIIPFGAELWAKPYFRLPAEDMKLRYLEYKVSLNESSLLGKYPVDSEVYRDPNAIYKKGFIGFHSVYLSNQNVTLNFRRAFGNTVVTSARTKLRLSHTHGYCGSSNKRSNLSTIAAKEF</sequence>
<name>A0AAW2NIN8_9LAMI</name>
<dbReference type="PANTHER" id="PTHR20961">
    <property type="entry name" value="GLYCOSYLTRANSFERASE"/>
    <property type="match status" value="1"/>
</dbReference>
<organism evidence="1">
    <name type="scientific">Sesamum calycinum</name>
    <dbReference type="NCBI Taxonomy" id="2727403"/>
    <lineage>
        <taxon>Eukaryota</taxon>
        <taxon>Viridiplantae</taxon>
        <taxon>Streptophyta</taxon>
        <taxon>Embryophyta</taxon>
        <taxon>Tracheophyta</taxon>
        <taxon>Spermatophyta</taxon>
        <taxon>Magnoliopsida</taxon>
        <taxon>eudicotyledons</taxon>
        <taxon>Gunneridae</taxon>
        <taxon>Pentapetalae</taxon>
        <taxon>asterids</taxon>
        <taxon>lamiids</taxon>
        <taxon>Lamiales</taxon>
        <taxon>Pedaliaceae</taxon>
        <taxon>Sesamum</taxon>
    </lineage>
</organism>
<dbReference type="PANTHER" id="PTHR20961:SF5">
    <property type="entry name" value="GLYCOSYLTRANSFERASE-RELATED"/>
    <property type="match status" value="1"/>
</dbReference>
<accession>A0AAW2NIN8</accession>
<dbReference type="GO" id="GO:0016757">
    <property type="term" value="F:glycosyltransferase activity"/>
    <property type="evidence" value="ECO:0007669"/>
    <property type="project" value="InterPro"/>
</dbReference>
<dbReference type="AlphaFoldDB" id="A0AAW2NIN8"/>
<protein>
    <submittedName>
        <fullName evidence="1">Alpha-1,3-arabinosyltransferase XAT3</fullName>
    </submittedName>
</protein>
<feature type="non-terminal residue" evidence="1">
    <location>
        <position position="1"/>
    </location>
</feature>
<comment type="caution">
    <text evidence="1">The sequence shown here is derived from an EMBL/GenBank/DDBJ whole genome shotgun (WGS) entry which is preliminary data.</text>
</comment>
<gene>
    <name evidence="1" type="ORF">Scaly_1904200</name>
</gene>